<gene>
    <name evidence="4" type="ORF">JI435_141040</name>
</gene>
<sequence length="288" mass="31603">MANERGRKQEIFDARALAAVESNDITFLQNLLNQRLAEDPNAFLPYANLGKSLGRALELSRYDMADELFKRGADWNYGTMADVLEGAREDNEWNTKAIDIALAHGWNIDEHYEHVGSALVYTVGESGSDPDYLGGGIVCLKMAAYLLSKGAAVDEGSQTGNNPLELACIRGDKHMAALLLAHNATMERAPKALLHAAHNGDIEIMQMLVDHGANVNAHPYGTYTTVAQQREREDWGSALHCAIGQGHTEAVRFLLEKGAAKEYKNKLDMTALDLAKKLGNDEIVRLLQ</sequence>
<feature type="repeat" description="ANK" evidence="3">
    <location>
        <begin position="234"/>
        <end position="266"/>
    </location>
</feature>
<dbReference type="OrthoDB" id="1722345at2759"/>
<dbReference type="KEGG" id="pno:SNOG_14104"/>
<dbReference type="PROSITE" id="PS50297">
    <property type="entry name" value="ANK_REP_REGION"/>
    <property type="match status" value="2"/>
</dbReference>
<dbReference type="SUPFAM" id="SSF48403">
    <property type="entry name" value="Ankyrin repeat"/>
    <property type="match status" value="1"/>
</dbReference>
<dbReference type="EMBL" id="CP069036">
    <property type="protein sequence ID" value="QRD03132.1"/>
    <property type="molecule type" value="Genomic_DNA"/>
</dbReference>
<proteinExistence type="predicted"/>
<evidence type="ECO:0000256" key="2">
    <source>
        <dbReference type="ARBA" id="ARBA00023043"/>
    </source>
</evidence>
<keyword evidence="1" id="KW-0677">Repeat</keyword>
<evidence type="ECO:0000256" key="1">
    <source>
        <dbReference type="ARBA" id="ARBA00022737"/>
    </source>
</evidence>
<dbReference type="Pfam" id="PF12796">
    <property type="entry name" value="Ank_2"/>
    <property type="match status" value="2"/>
</dbReference>
<dbReference type="PANTHER" id="PTHR24198">
    <property type="entry name" value="ANKYRIN REPEAT AND PROTEIN KINASE DOMAIN-CONTAINING PROTEIN"/>
    <property type="match status" value="1"/>
</dbReference>
<name>A0A7U2FD83_PHANO</name>
<evidence type="ECO:0000313" key="5">
    <source>
        <dbReference type="Proteomes" id="UP000663193"/>
    </source>
</evidence>
<reference evidence="5" key="1">
    <citation type="journal article" date="2021" name="BMC Genomics">
        <title>Chromosome-level genome assembly and manually-curated proteome of model necrotroph Parastagonospora nodorum Sn15 reveals a genome-wide trove of candidate effector homologs, and redundancy of virulence-related functions within an accessory chromosome.</title>
        <authorList>
            <person name="Bertazzoni S."/>
            <person name="Jones D.A.B."/>
            <person name="Phan H.T."/>
            <person name="Tan K.-C."/>
            <person name="Hane J.K."/>
        </authorList>
    </citation>
    <scope>NUCLEOTIDE SEQUENCE [LARGE SCALE GENOMIC DNA]</scope>
    <source>
        <strain evidence="5">SN15 / ATCC MYA-4574 / FGSC 10173)</strain>
    </source>
</reference>
<dbReference type="InterPro" id="IPR036770">
    <property type="entry name" value="Ankyrin_rpt-contain_sf"/>
</dbReference>
<dbReference type="SMART" id="SM00248">
    <property type="entry name" value="ANK"/>
    <property type="match status" value="3"/>
</dbReference>
<accession>A0A7U2FD83</accession>
<keyword evidence="5" id="KW-1185">Reference proteome</keyword>
<feature type="repeat" description="ANK" evidence="3">
    <location>
        <begin position="188"/>
        <end position="220"/>
    </location>
</feature>
<dbReference type="VEuPathDB" id="FungiDB:JI435_141040"/>
<evidence type="ECO:0000313" key="4">
    <source>
        <dbReference type="EMBL" id="QRD03132.1"/>
    </source>
</evidence>
<dbReference type="PANTHER" id="PTHR24198:SF165">
    <property type="entry name" value="ANKYRIN REPEAT-CONTAINING PROTEIN-RELATED"/>
    <property type="match status" value="1"/>
</dbReference>
<keyword evidence="2 3" id="KW-0040">ANK repeat</keyword>
<dbReference type="Proteomes" id="UP000663193">
    <property type="component" value="Chromosome 14"/>
</dbReference>
<evidence type="ECO:0000256" key="3">
    <source>
        <dbReference type="PROSITE-ProRule" id="PRU00023"/>
    </source>
</evidence>
<dbReference type="InterPro" id="IPR002110">
    <property type="entry name" value="Ankyrin_rpt"/>
</dbReference>
<dbReference type="AlphaFoldDB" id="A0A7U2FD83"/>
<dbReference type="PROSITE" id="PS50088">
    <property type="entry name" value="ANK_REPEAT"/>
    <property type="match status" value="2"/>
</dbReference>
<dbReference type="RefSeq" id="XP_001804301.1">
    <property type="nucleotide sequence ID" value="XM_001804249.1"/>
</dbReference>
<protein>
    <submittedName>
        <fullName evidence="4">Uncharacterized protein</fullName>
    </submittedName>
</protein>
<organism evidence="4 5">
    <name type="scientific">Phaeosphaeria nodorum (strain SN15 / ATCC MYA-4574 / FGSC 10173)</name>
    <name type="common">Glume blotch fungus</name>
    <name type="synonym">Parastagonospora nodorum</name>
    <dbReference type="NCBI Taxonomy" id="321614"/>
    <lineage>
        <taxon>Eukaryota</taxon>
        <taxon>Fungi</taxon>
        <taxon>Dikarya</taxon>
        <taxon>Ascomycota</taxon>
        <taxon>Pezizomycotina</taxon>
        <taxon>Dothideomycetes</taxon>
        <taxon>Pleosporomycetidae</taxon>
        <taxon>Pleosporales</taxon>
        <taxon>Pleosporineae</taxon>
        <taxon>Phaeosphaeriaceae</taxon>
        <taxon>Parastagonospora</taxon>
    </lineage>
</organism>
<dbReference type="Gene3D" id="1.25.40.20">
    <property type="entry name" value="Ankyrin repeat-containing domain"/>
    <property type="match status" value="2"/>
</dbReference>